<reference evidence="2 3" key="1">
    <citation type="journal article" date="2024" name="Commun. Biol.">
        <title>Comparative genomic analysis of thermophilic fungi reveals convergent evolutionary adaptations and gene losses.</title>
        <authorList>
            <person name="Steindorff A.S."/>
            <person name="Aguilar-Pontes M.V."/>
            <person name="Robinson A.J."/>
            <person name="Andreopoulos B."/>
            <person name="LaButti K."/>
            <person name="Kuo A."/>
            <person name="Mondo S."/>
            <person name="Riley R."/>
            <person name="Otillar R."/>
            <person name="Haridas S."/>
            <person name="Lipzen A."/>
            <person name="Grimwood J."/>
            <person name="Schmutz J."/>
            <person name="Clum A."/>
            <person name="Reid I.D."/>
            <person name="Moisan M.C."/>
            <person name="Butler G."/>
            <person name="Nguyen T.T.M."/>
            <person name="Dewar K."/>
            <person name="Conant G."/>
            <person name="Drula E."/>
            <person name="Henrissat B."/>
            <person name="Hansel C."/>
            <person name="Singer S."/>
            <person name="Hutchinson M.I."/>
            <person name="de Vries R.P."/>
            <person name="Natvig D.O."/>
            <person name="Powell A.J."/>
            <person name="Tsang A."/>
            <person name="Grigoriev I.V."/>
        </authorList>
    </citation>
    <scope>NUCLEOTIDE SEQUENCE [LARGE SCALE GENOMIC DNA]</scope>
    <source>
        <strain evidence="2 3">ATCC 22073</strain>
    </source>
</reference>
<proteinExistence type="predicted"/>
<comment type="caution">
    <text evidence="2">The sequence shown here is derived from an EMBL/GenBank/DDBJ whole genome shotgun (WGS) entry which is preliminary data.</text>
</comment>
<feature type="transmembrane region" description="Helical" evidence="1">
    <location>
        <begin position="20"/>
        <end position="43"/>
    </location>
</feature>
<protein>
    <submittedName>
        <fullName evidence="2">Uncharacterized protein</fullName>
    </submittedName>
</protein>
<dbReference type="Proteomes" id="UP001600064">
    <property type="component" value="Unassembled WGS sequence"/>
</dbReference>
<organism evidence="2 3">
    <name type="scientific">Remersonia thermophila</name>
    <dbReference type="NCBI Taxonomy" id="72144"/>
    <lineage>
        <taxon>Eukaryota</taxon>
        <taxon>Fungi</taxon>
        <taxon>Dikarya</taxon>
        <taxon>Ascomycota</taxon>
        <taxon>Pezizomycotina</taxon>
        <taxon>Sordariomycetes</taxon>
        <taxon>Sordariomycetidae</taxon>
        <taxon>Sordariales</taxon>
        <taxon>Sordariales incertae sedis</taxon>
        <taxon>Remersonia</taxon>
    </lineage>
</organism>
<sequence length="48" mass="5130">MCDPSSPAAFLGRSGDHHLLGLPSSFLGVWGIICLAAFPSYLAPYYMV</sequence>
<keyword evidence="3" id="KW-1185">Reference proteome</keyword>
<evidence type="ECO:0000313" key="2">
    <source>
        <dbReference type="EMBL" id="KAL2266568.1"/>
    </source>
</evidence>
<name>A0ABR4D899_9PEZI</name>
<dbReference type="GeneID" id="98127218"/>
<gene>
    <name evidence="2" type="ORF">VTJ83DRAFT_5920</name>
</gene>
<dbReference type="RefSeq" id="XP_070865295.1">
    <property type="nucleotide sequence ID" value="XM_071012574.1"/>
</dbReference>
<evidence type="ECO:0000256" key="1">
    <source>
        <dbReference type="SAM" id="Phobius"/>
    </source>
</evidence>
<keyword evidence="1" id="KW-0472">Membrane</keyword>
<keyword evidence="1" id="KW-0812">Transmembrane</keyword>
<accession>A0ABR4D899</accession>
<evidence type="ECO:0000313" key="3">
    <source>
        <dbReference type="Proteomes" id="UP001600064"/>
    </source>
</evidence>
<dbReference type="EMBL" id="JAZGUE010000005">
    <property type="protein sequence ID" value="KAL2266568.1"/>
    <property type="molecule type" value="Genomic_DNA"/>
</dbReference>
<keyword evidence="1" id="KW-1133">Transmembrane helix</keyword>